<dbReference type="GO" id="GO:0008033">
    <property type="term" value="P:tRNA processing"/>
    <property type="evidence" value="ECO:0007669"/>
    <property type="project" value="UniProtKB-KW"/>
</dbReference>
<dbReference type="GO" id="GO:0001522">
    <property type="term" value="P:pseudouridine synthesis"/>
    <property type="evidence" value="ECO:0007669"/>
    <property type="project" value="InterPro"/>
</dbReference>
<dbReference type="CDD" id="cd02575">
    <property type="entry name" value="PseudoU_synth_EcTruD"/>
    <property type="match status" value="1"/>
</dbReference>
<dbReference type="InterPro" id="IPR001656">
    <property type="entry name" value="PsdUridine_synth_TruD"/>
</dbReference>
<evidence type="ECO:0000256" key="1">
    <source>
        <dbReference type="ARBA" id="ARBA00007953"/>
    </source>
</evidence>
<organism evidence="5">
    <name type="scientific">hydrothermal vent metagenome</name>
    <dbReference type="NCBI Taxonomy" id="652676"/>
    <lineage>
        <taxon>unclassified sequences</taxon>
        <taxon>metagenomes</taxon>
        <taxon>ecological metagenomes</taxon>
    </lineage>
</organism>
<dbReference type="Pfam" id="PF01142">
    <property type="entry name" value="TruD"/>
    <property type="match status" value="2"/>
</dbReference>
<dbReference type="EC" id="5.4.99.27" evidence="5"/>
<dbReference type="GO" id="GO:0005829">
    <property type="term" value="C:cytosol"/>
    <property type="evidence" value="ECO:0007669"/>
    <property type="project" value="TreeGrafter"/>
</dbReference>
<reference evidence="5" key="1">
    <citation type="submission" date="2018-06" db="EMBL/GenBank/DDBJ databases">
        <authorList>
            <person name="Zhirakovskaya E."/>
        </authorList>
    </citation>
    <scope>NUCLEOTIDE SEQUENCE</scope>
</reference>
<dbReference type="PANTHER" id="PTHR47811:SF1">
    <property type="entry name" value="TRNA PSEUDOURIDINE SYNTHASE D"/>
    <property type="match status" value="1"/>
</dbReference>
<dbReference type="GO" id="GO:0160150">
    <property type="term" value="F:tRNA pseudouridine(13) synthase activity"/>
    <property type="evidence" value="ECO:0007669"/>
    <property type="project" value="UniProtKB-EC"/>
</dbReference>
<dbReference type="InterPro" id="IPR020103">
    <property type="entry name" value="PsdUridine_synth_cat_dom_sf"/>
</dbReference>
<dbReference type="InterPro" id="IPR020119">
    <property type="entry name" value="PsdUridine_synth_TruD_CS"/>
</dbReference>
<feature type="domain" description="TRUD" evidence="4">
    <location>
        <begin position="164"/>
        <end position="311"/>
    </location>
</feature>
<dbReference type="NCBIfam" id="NF002153">
    <property type="entry name" value="PRK00984.1-2"/>
    <property type="match status" value="1"/>
</dbReference>
<dbReference type="Gene3D" id="3.30.2340.10">
    <property type="entry name" value="TruD, insertion domain"/>
    <property type="match status" value="1"/>
</dbReference>
<evidence type="ECO:0000259" key="4">
    <source>
        <dbReference type="PROSITE" id="PS50984"/>
    </source>
</evidence>
<dbReference type="InterPro" id="IPR043165">
    <property type="entry name" value="TruD_insert_sf"/>
</dbReference>
<dbReference type="NCBIfam" id="TIGR00094">
    <property type="entry name" value="tRNA_TruD_broad"/>
    <property type="match status" value="1"/>
</dbReference>
<dbReference type="InterPro" id="IPR042214">
    <property type="entry name" value="TruD_catalytic"/>
</dbReference>
<dbReference type="EMBL" id="UOFK01000030">
    <property type="protein sequence ID" value="VAW73169.1"/>
    <property type="molecule type" value="Genomic_DNA"/>
</dbReference>
<dbReference type="PANTHER" id="PTHR47811">
    <property type="entry name" value="TRNA PSEUDOURIDINE SYNTHASE D"/>
    <property type="match status" value="1"/>
</dbReference>
<keyword evidence="3 5" id="KW-0413">Isomerase</keyword>
<dbReference type="InterPro" id="IPR050170">
    <property type="entry name" value="TruD_pseudoU_synthase"/>
</dbReference>
<proteinExistence type="inferred from homology"/>
<dbReference type="GO" id="GO:0003723">
    <property type="term" value="F:RNA binding"/>
    <property type="evidence" value="ECO:0007669"/>
    <property type="project" value="InterPro"/>
</dbReference>
<keyword evidence="2" id="KW-0819">tRNA processing</keyword>
<dbReference type="PROSITE" id="PS01268">
    <property type="entry name" value="UPF0024"/>
    <property type="match status" value="1"/>
</dbReference>
<comment type="similarity">
    <text evidence="1">Belongs to the pseudouridine synthase TruD family.</text>
</comment>
<gene>
    <name evidence="5" type="ORF">MNBD_GAMMA13-485</name>
</gene>
<accession>A0A3B0YG84</accession>
<protein>
    <submittedName>
        <fullName evidence="5">tRNA pseudouridine(13) synthase</fullName>
        <ecNumber evidence="5">5.4.99.27</ecNumber>
    </submittedName>
</protein>
<dbReference type="AlphaFoldDB" id="A0A3B0YG84"/>
<dbReference type="Gene3D" id="3.30.2350.20">
    <property type="entry name" value="TruD, catalytic domain"/>
    <property type="match status" value="1"/>
</dbReference>
<dbReference type="InterPro" id="IPR011760">
    <property type="entry name" value="PsdUridine_synth_TruD_insert"/>
</dbReference>
<dbReference type="HAMAP" id="MF_01082">
    <property type="entry name" value="TruD"/>
    <property type="match status" value="1"/>
</dbReference>
<evidence type="ECO:0000256" key="2">
    <source>
        <dbReference type="ARBA" id="ARBA00022694"/>
    </source>
</evidence>
<dbReference type="PROSITE" id="PS50984">
    <property type="entry name" value="TRUD"/>
    <property type="match status" value="1"/>
</dbReference>
<name>A0A3B0YG84_9ZZZZ</name>
<dbReference type="SUPFAM" id="SSF55120">
    <property type="entry name" value="Pseudouridine synthase"/>
    <property type="match status" value="1"/>
</dbReference>
<evidence type="ECO:0000313" key="5">
    <source>
        <dbReference type="EMBL" id="VAW73169.1"/>
    </source>
</evidence>
<evidence type="ECO:0000256" key="3">
    <source>
        <dbReference type="ARBA" id="ARBA00023235"/>
    </source>
</evidence>
<sequence length="352" mass="38810">MPRLPEGYTPIPLEVLPAWGGTVSAGIIRRHPEDFQVSEVPLVEPDGDGEHSWLHVQKTGSNTQWVAQQLAAYAGVKPNAVSYAGLKDRHAVTDQWFSVHLPGKPDPDWAALEHAEFQILVFKRHHRKLKTGALKGNRFTLKVRQVDGDKTSIDRRLEQVAAGGFPNYFGPQRFGRGGDNLALAAHMFANRKRKLPRSKRSIYLSAVRSALFNQVLSARVAEHSWNGLKPGEAVQLDGRSACFVAEQIDAELSRRLANGELHPTGPLCGDGESLCTGAAQAFEMAQVQAYQSWIDSLSSARLEVARRALRIIPGSLTWQHEDDQCLTLRFYLPAGCYATSLLAEVFELTGAV</sequence>